<gene>
    <name evidence="2" type="ORF">BaRGS_00035390</name>
</gene>
<evidence type="ECO:0000256" key="1">
    <source>
        <dbReference type="SAM" id="MobiDB-lite"/>
    </source>
</evidence>
<dbReference type="AlphaFoldDB" id="A0ABD0JG58"/>
<dbReference type="Proteomes" id="UP001519460">
    <property type="component" value="Unassembled WGS sequence"/>
</dbReference>
<evidence type="ECO:0000313" key="3">
    <source>
        <dbReference type="Proteomes" id="UP001519460"/>
    </source>
</evidence>
<organism evidence="2 3">
    <name type="scientific">Batillaria attramentaria</name>
    <dbReference type="NCBI Taxonomy" id="370345"/>
    <lineage>
        <taxon>Eukaryota</taxon>
        <taxon>Metazoa</taxon>
        <taxon>Spiralia</taxon>
        <taxon>Lophotrochozoa</taxon>
        <taxon>Mollusca</taxon>
        <taxon>Gastropoda</taxon>
        <taxon>Caenogastropoda</taxon>
        <taxon>Sorbeoconcha</taxon>
        <taxon>Cerithioidea</taxon>
        <taxon>Batillariidae</taxon>
        <taxon>Batillaria</taxon>
    </lineage>
</organism>
<name>A0ABD0JG58_9CAEN</name>
<feature type="region of interest" description="Disordered" evidence="1">
    <location>
        <begin position="40"/>
        <end position="101"/>
    </location>
</feature>
<protein>
    <submittedName>
        <fullName evidence="2">Uncharacterized protein</fullName>
    </submittedName>
</protein>
<proteinExistence type="predicted"/>
<evidence type="ECO:0000313" key="2">
    <source>
        <dbReference type="EMBL" id="KAK7473342.1"/>
    </source>
</evidence>
<comment type="caution">
    <text evidence="2">The sequence shown here is derived from an EMBL/GenBank/DDBJ whole genome shotgun (WGS) entry which is preliminary data.</text>
</comment>
<accession>A0ABD0JG58</accession>
<dbReference type="EMBL" id="JACVVK020000473">
    <property type="protein sequence ID" value="KAK7473342.1"/>
    <property type="molecule type" value="Genomic_DNA"/>
</dbReference>
<reference evidence="2 3" key="1">
    <citation type="journal article" date="2023" name="Sci. Data">
        <title>Genome assembly of the Korean intertidal mud-creeper Batillaria attramentaria.</title>
        <authorList>
            <person name="Patra A.K."/>
            <person name="Ho P.T."/>
            <person name="Jun S."/>
            <person name="Lee S.J."/>
            <person name="Kim Y."/>
            <person name="Won Y.J."/>
        </authorList>
    </citation>
    <scope>NUCLEOTIDE SEQUENCE [LARGE SCALE GENOMIC DNA]</scope>
    <source>
        <strain evidence="2">Wonlab-2016</strain>
    </source>
</reference>
<feature type="compositionally biased region" description="Basic and acidic residues" evidence="1">
    <location>
        <begin position="44"/>
        <end position="54"/>
    </location>
</feature>
<keyword evidence="3" id="KW-1185">Reference proteome</keyword>
<feature type="compositionally biased region" description="Polar residues" evidence="1">
    <location>
        <begin position="56"/>
        <end position="69"/>
    </location>
</feature>
<sequence>MHIKGRRGTGCVDTEIGSHCRKFPVRMCNVARLYVWNMRAAPGKKTENKEKRNGNGECQTITGQLSQANKQDRSGVYDNVQHGGKGNKPTEDGDLGQAKTT</sequence>